<evidence type="ECO:0000313" key="9">
    <source>
        <dbReference type="Proteomes" id="UP000440732"/>
    </source>
</evidence>
<dbReference type="Proteomes" id="UP000488956">
    <property type="component" value="Unassembled WGS sequence"/>
</dbReference>
<evidence type="ECO:0000313" key="6">
    <source>
        <dbReference type="Proteomes" id="UP000429523"/>
    </source>
</evidence>
<evidence type="ECO:0000313" key="3">
    <source>
        <dbReference type="EMBL" id="KAE9120055.1"/>
    </source>
</evidence>
<evidence type="ECO:0000313" key="7">
    <source>
        <dbReference type="Proteomes" id="UP000437068"/>
    </source>
</evidence>
<evidence type="ECO:0000313" key="8">
    <source>
        <dbReference type="Proteomes" id="UP000440367"/>
    </source>
</evidence>
<evidence type="ECO:0000313" key="4">
    <source>
        <dbReference type="EMBL" id="KAE9203878.1"/>
    </source>
</evidence>
<reference evidence="6 7" key="1">
    <citation type="submission" date="2018-08" db="EMBL/GenBank/DDBJ databases">
        <title>Genomic investigation of the strawberry pathogen Phytophthora fragariae indicates pathogenicity is determined by transcriptional variation in three key races.</title>
        <authorList>
            <person name="Adams T.M."/>
            <person name="Armitage A.D."/>
            <person name="Sobczyk M.K."/>
            <person name="Bates H.J."/>
            <person name="Dunwell J.M."/>
            <person name="Nellist C.F."/>
            <person name="Harrison R.J."/>
        </authorList>
    </citation>
    <scope>NUCLEOTIDE SEQUENCE [LARGE SCALE GENOMIC DNA]</scope>
    <source>
        <strain evidence="5 7">A4</strain>
        <strain evidence="4 8">BC-1</strain>
        <strain evidence="3 9">NOV-5</strain>
        <strain evidence="1 6">NOV-9</strain>
        <strain evidence="2 10">ONT-3</strain>
    </source>
</reference>
<evidence type="ECO:0000313" key="10">
    <source>
        <dbReference type="Proteomes" id="UP000488956"/>
    </source>
</evidence>
<dbReference type="EMBL" id="QXGA01001401">
    <property type="protein sequence ID" value="KAE9120055.1"/>
    <property type="molecule type" value="Genomic_DNA"/>
</dbReference>
<dbReference type="EMBL" id="QXGF01001547">
    <property type="protein sequence ID" value="KAE8929269.1"/>
    <property type="molecule type" value="Genomic_DNA"/>
</dbReference>
<dbReference type="AlphaFoldDB" id="A0A6A3SS88"/>
<evidence type="ECO:0000313" key="2">
    <source>
        <dbReference type="EMBL" id="KAE9091716.1"/>
    </source>
</evidence>
<dbReference type="EMBL" id="QXFX01001355">
    <property type="protein sequence ID" value="KAE9091716.1"/>
    <property type="molecule type" value="Genomic_DNA"/>
</dbReference>
<dbReference type="Proteomes" id="UP000440732">
    <property type="component" value="Unassembled WGS sequence"/>
</dbReference>
<accession>A0A6A3SS88</accession>
<organism evidence="3 9">
    <name type="scientific">Phytophthora fragariae</name>
    <dbReference type="NCBI Taxonomy" id="53985"/>
    <lineage>
        <taxon>Eukaryota</taxon>
        <taxon>Sar</taxon>
        <taxon>Stramenopiles</taxon>
        <taxon>Oomycota</taxon>
        <taxon>Peronosporomycetes</taxon>
        <taxon>Peronosporales</taxon>
        <taxon>Peronosporaceae</taxon>
        <taxon>Phytophthora</taxon>
    </lineage>
</organism>
<dbReference type="Proteomes" id="UP000440367">
    <property type="component" value="Unassembled WGS sequence"/>
</dbReference>
<gene>
    <name evidence="5" type="ORF">PF001_g13110</name>
    <name evidence="4" type="ORF">PF002_g20801</name>
    <name evidence="3" type="ORF">PF006_g18223</name>
    <name evidence="1" type="ORF">PF009_g20608</name>
    <name evidence="2" type="ORF">PF010_g18091</name>
</gene>
<dbReference type="Proteomes" id="UP000437068">
    <property type="component" value="Unassembled WGS sequence"/>
</dbReference>
<protein>
    <submittedName>
        <fullName evidence="3">Uncharacterized protein</fullName>
    </submittedName>
</protein>
<evidence type="ECO:0000313" key="1">
    <source>
        <dbReference type="EMBL" id="KAE8929269.1"/>
    </source>
</evidence>
<dbReference type="EMBL" id="QXGD01001545">
    <property type="protein sequence ID" value="KAE9203878.1"/>
    <property type="molecule type" value="Genomic_DNA"/>
</dbReference>
<sequence>MDSLWDSYVARSAARRVYSLGYSYGGMAIKYLLQSLARVRPLRLQPQLHGAAACRRWKSAR</sequence>
<dbReference type="Proteomes" id="UP000429523">
    <property type="component" value="Unassembled WGS sequence"/>
</dbReference>
<proteinExistence type="predicted"/>
<dbReference type="EMBL" id="QXGE01000755">
    <property type="protein sequence ID" value="KAE9304376.1"/>
    <property type="molecule type" value="Genomic_DNA"/>
</dbReference>
<name>A0A6A3SS88_9STRA</name>
<comment type="caution">
    <text evidence="3">The sequence shown here is derived from an EMBL/GenBank/DDBJ whole genome shotgun (WGS) entry which is preliminary data.</text>
</comment>
<evidence type="ECO:0000313" key="5">
    <source>
        <dbReference type="EMBL" id="KAE9304376.1"/>
    </source>
</evidence>